<dbReference type="AlphaFoldDB" id="A0A6D2I8M4"/>
<reference evidence="1" key="1">
    <citation type="submission" date="2020-01" db="EMBL/GenBank/DDBJ databases">
        <authorList>
            <person name="Mishra B."/>
        </authorList>
    </citation>
    <scope>NUCLEOTIDE SEQUENCE [LARGE SCALE GENOMIC DNA]</scope>
</reference>
<dbReference type="Proteomes" id="UP000467841">
    <property type="component" value="Unassembled WGS sequence"/>
</dbReference>
<evidence type="ECO:0000313" key="1">
    <source>
        <dbReference type="EMBL" id="CAA7024937.1"/>
    </source>
</evidence>
<accession>A0A6D2I8M4</accession>
<dbReference type="EMBL" id="CACVBM020000954">
    <property type="protein sequence ID" value="CAA7024937.1"/>
    <property type="molecule type" value="Genomic_DNA"/>
</dbReference>
<keyword evidence="2" id="KW-1185">Reference proteome</keyword>
<dbReference type="PANTHER" id="PTHR11439:SF486">
    <property type="entry name" value="RLK (RECEPTOR-LIKE KINASE) PROTEIN, PUTATIVE-RELATED"/>
    <property type="match status" value="1"/>
</dbReference>
<organism evidence="1 2">
    <name type="scientific">Microthlaspi erraticum</name>
    <dbReference type="NCBI Taxonomy" id="1685480"/>
    <lineage>
        <taxon>Eukaryota</taxon>
        <taxon>Viridiplantae</taxon>
        <taxon>Streptophyta</taxon>
        <taxon>Embryophyta</taxon>
        <taxon>Tracheophyta</taxon>
        <taxon>Spermatophyta</taxon>
        <taxon>Magnoliopsida</taxon>
        <taxon>eudicotyledons</taxon>
        <taxon>Gunneridae</taxon>
        <taxon>Pentapetalae</taxon>
        <taxon>rosids</taxon>
        <taxon>malvids</taxon>
        <taxon>Brassicales</taxon>
        <taxon>Brassicaceae</taxon>
        <taxon>Coluteocarpeae</taxon>
        <taxon>Microthlaspi</taxon>
    </lineage>
</organism>
<proteinExistence type="predicted"/>
<gene>
    <name evidence="1" type="ORF">MERR_LOCUS12172</name>
</gene>
<evidence type="ECO:0000313" key="2">
    <source>
        <dbReference type="Proteomes" id="UP000467841"/>
    </source>
</evidence>
<dbReference type="PANTHER" id="PTHR11439">
    <property type="entry name" value="GAG-POL-RELATED RETROTRANSPOSON"/>
    <property type="match status" value="1"/>
</dbReference>
<comment type="caution">
    <text evidence="1">The sequence shown here is derived from an EMBL/GenBank/DDBJ whole genome shotgun (WGS) entry which is preliminary data.</text>
</comment>
<sequence length="291" mass="33551">MSAIGALMYLANCTRSDIAFATNLLARYSSSPTRRHWNGIKHIFRYLQGTIEFGLYYSRNPEVGLVGFADAGYLSDPHKLDRKPVMFSHTVEPRSLAFPKTNFGCNVFKLCGNHCFMKHVESVWLRSLIQHIQEASGVSTKKEPTTIYEDNSACVTQLKEGYIKSDRTKHIPPRFFSTLKNSRRIKKWIFSMFAQVTMQLIFSQRRFLLQCSRSMFKVLECVVFKICEEKIISIFQGSLRCVKAPPSLTQQFFAATWKSDLSVLLSRGRKTYGGMENFPSHELYYNNRTQQ</sequence>
<protein>
    <recommendedName>
        <fullName evidence="3">Reverse transcriptase Ty1/copia-type domain-containing protein</fullName>
    </recommendedName>
</protein>
<evidence type="ECO:0008006" key="3">
    <source>
        <dbReference type="Google" id="ProtNLM"/>
    </source>
</evidence>
<name>A0A6D2I8M4_9BRAS</name>